<sequence length="133" mass="15157">MFIEVAYLLLLSSGVCLLVGTYLLRKGNHFLKNGKRAEAVIISNYYDGDVYYPVIRFLTDKQEWITYQFDTGYLPKRREGKKLQVIYDPEDPTDVEIYSVFMLGVLPRLFIALAVTGVVFVVLAVLGVINPWA</sequence>
<organism evidence="3 4">
    <name type="scientific">Chryseolinea soli</name>
    <dbReference type="NCBI Taxonomy" id="2321403"/>
    <lineage>
        <taxon>Bacteria</taxon>
        <taxon>Pseudomonadati</taxon>
        <taxon>Bacteroidota</taxon>
        <taxon>Cytophagia</taxon>
        <taxon>Cytophagales</taxon>
        <taxon>Fulvivirgaceae</taxon>
        <taxon>Chryseolinea</taxon>
    </lineage>
</organism>
<dbReference type="EMBL" id="CP032382">
    <property type="protein sequence ID" value="AYB29322.1"/>
    <property type="molecule type" value="Genomic_DNA"/>
</dbReference>
<protein>
    <submittedName>
        <fullName evidence="3">DUF3592 domain-containing protein</fullName>
    </submittedName>
</protein>
<dbReference type="InterPro" id="IPR021994">
    <property type="entry name" value="DUF3592"/>
</dbReference>
<keyword evidence="1" id="KW-1133">Transmembrane helix</keyword>
<proteinExistence type="predicted"/>
<feature type="transmembrane region" description="Helical" evidence="1">
    <location>
        <begin position="109"/>
        <end position="129"/>
    </location>
</feature>
<keyword evidence="1" id="KW-0472">Membrane</keyword>
<keyword evidence="4" id="KW-1185">Reference proteome</keyword>
<dbReference type="KEGG" id="chk:D4L85_01425"/>
<dbReference type="OrthoDB" id="884541at2"/>
<reference evidence="4" key="1">
    <citation type="submission" date="2018-09" db="EMBL/GenBank/DDBJ databases">
        <title>Chryseolinea sp. KIS68-18 isolated from soil.</title>
        <authorList>
            <person name="Weon H.-Y."/>
            <person name="Kwon S.-W."/>
            <person name="Lee S.A."/>
        </authorList>
    </citation>
    <scope>NUCLEOTIDE SEQUENCE [LARGE SCALE GENOMIC DNA]</scope>
    <source>
        <strain evidence="4">KIS68-18</strain>
    </source>
</reference>
<accession>A0A385SEK2</accession>
<dbReference type="RefSeq" id="WP_119752641.1">
    <property type="nucleotide sequence ID" value="NZ_CP032382.1"/>
</dbReference>
<dbReference type="Proteomes" id="UP000266183">
    <property type="component" value="Chromosome"/>
</dbReference>
<name>A0A385SEK2_9BACT</name>
<feature type="transmembrane region" description="Helical" evidence="1">
    <location>
        <begin position="6"/>
        <end position="24"/>
    </location>
</feature>
<feature type="domain" description="DUF3592" evidence="2">
    <location>
        <begin position="47"/>
        <end position="98"/>
    </location>
</feature>
<gene>
    <name evidence="3" type="ORF">D4L85_01425</name>
</gene>
<dbReference type="Pfam" id="PF12158">
    <property type="entry name" value="DUF3592"/>
    <property type="match status" value="1"/>
</dbReference>
<dbReference type="AlphaFoldDB" id="A0A385SEK2"/>
<evidence type="ECO:0000256" key="1">
    <source>
        <dbReference type="SAM" id="Phobius"/>
    </source>
</evidence>
<evidence type="ECO:0000313" key="4">
    <source>
        <dbReference type="Proteomes" id="UP000266183"/>
    </source>
</evidence>
<evidence type="ECO:0000313" key="3">
    <source>
        <dbReference type="EMBL" id="AYB29322.1"/>
    </source>
</evidence>
<evidence type="ECO:0000259" key="2">
    <source>
        <dbReference type="Pfam" id="PF12158"/>
    </source>
</evidence>
<keyword evidence="1" id="KW-0812">Transmembrane</keyword>